<feature type="region of interest" description="Disordered" evidence="1">
    <location>
        <begin position="509"/>
        <end position="539"/>
    </location>
</feature>
<sequence>MELSASQPLPRDTPEAHGIASAAIQRWITALDTQIQEIHSVMVLRHGHVIAEAWWTPVTPDQPHLVFSLSKSVTATAIGFAIAEGLLTLDDHIGSFFPDDLPASISEGLAAMQVKHLLTMATGHATDPWPTMVERIDGNWIQAFLAAPIVTTPGTHFIYNTGATYMLSAILQQITGMTLTDYLTPRLFMPLGIESVHWQSSPQGITLGGVGLSLTTEGIARFGQLYIQHGQWQGQPLLPALWVAAATRAQIANGRDPASDWAQGYGYQFWRCRHRAYRGDGVFGQYCVVMPEQEVVLAITGGMDVFAMQRPLDLLWELLLPALHDRPLAADPAAYHALTEYLAQRQYPPIVGSAGMGAMAAIEGHRYAVDTNPLGITTIHMHATAVGGTLIVQTTTREEQIPWGNGTWQSGATMLFHQQWFDHTPTAASGAWTDDDTLTIVIRLPATPFVYTFVLVVIEAELLITIHGNVSLESTTPIVMTAQRRTSRAHSDTATSAVAPARHEIRLETHQTPRQIRHPATMARRNPPTTESPVAIVPQ</sequence>
<dbReference type="InterPro" id="IPR050789">
    <property type="entry name" value="Diverse_Enzym_Activities"/>
</dbReference>
<organism evidence="3 4">
    <name type="scientific">Herpetosiphon gulosus</name>
    <dbReference type="NCBI Taxonomy" id="1973496"/>
    <lineage>
        <taxon>Bacteria</taxon>
        <taxon>Bacillati</taxon>
        <taxon>Chloroflexota</taxon>
        <taxon>Chloroflexia</taxon>
        <taxon>Herpetosiphonales</taxon>
        <taxon>Herpetosiphonaceae</taxon>
        <taxon>Herpetosiphon</taxon>
    </lineage>
</organism>
<dbReference type="Pfam" id="PF00144">
    <property type="entry name" value="Beta-lactamase"/>
    <property type="match status" value="1"/>
</dbReference>
<dbReference type="SUPFAM" id="SSF56601">
    <property type="entry name" value="beta-lactamase/transpeptidase-like"/>
    <property type="match status" value="1"/>
</dbReference>
<protein>
    <recommendedName>
        <fullName evidence="2">Beta-lactamase-related domain-containing protein</fullName>
    </recommendedName>
</protein>
<dbReference type="PANTHER" id="PTHR43283">
    <property type="entry name" value="BETA-LACTAMASE-RELATED"/>
    <property type="match status" value="1"/>
</dbReference>
<dbReference type="PANTHER" id="PTHR43283:SF7">
    <property type="entry name" value="BETA-LACTAMASE-RELATED DOMAIN-CONTAINING PROTEIN"/>
    <property type="match status" value="1"/>
</dbReference>
<keyword evidence="4" id="KW-1185">Reference proteome</keyword>
<proteinExistence type="predicted"/>
<gene>
    <name evidence="3" type="ORF">Hgul01_05263</name>
</gene>
<accession>A0ABP9X7U3</accession>
<evidence type="ECO:0000259" key="2">
    <source>
        <dbReference type="Pfam" id="PF00144"/>
    </source>
</evidence>
<dbReference type="Gene3D" id="3.40.710.10">
    <property type="entry name" value="DD-peptidase/beta-lactamase superfamily"/>
    <property type="match status" value="1"/>
</dbReference>
<dbReference type="InterPro" id="IPR012338">
    <property type="entry name" value="Beta-lactam/transpept-like"/>
</dbReference>
<evidence type="ECO:0000313" key="3">
    <source>
        <dbReference type="EMBL" id="GAA5531438.1"/>
    </source>
</evidence>
<evidence type="ECO:0000313" key="4">
    <source>
        <dbReference type="Proteomes" id="UP001428290"/>
    </source>
</evidence>
<dbReference type="EMBL" id="BAABRU010000050">
    <property type="protein sequence ID" value="GAA5531438.1"/>
    <property type="molecule type" value="Genomic_DNA"/>
</dbReference>
<comment type="caution">
    <text evidence="3">The sequence shown here is derived from an EMBL/GenBank/DDBJ whole genome shotgun (WGS) entry which is preliminary data.</text>
</comment>
<feature type="domain" description="Beta-lactamase-related" evidence="2">
    <location>
        <begin position="40"/>
        <end position="299"/>
    </location>
</feature>
<name>A0ABP9X7U3_9CHLR</name>
<dbReference type="Proteomes" id="UP001428290">
    <property type="component" value="Unassembled WGS sequence"/>
</dbReference>
<reference evidence="3 4" key="1">
    <citation type="submission" date="2024-02" db="EMBL/GenBank/DDBJ databases">
        <title>Herpetosiphon gulosus NBRC 112829.</title>
        <authorList>
            <person name="Ichikawa N."/>
            <person name="Katano-Makiyama Y."/>
            <person name="Hidaka K."/>
        </authorList>
    </citation>
    <scope>NUCLEOTIDE SEQUENCE [LARGE SCALE GENOMIC DNA]</scope>
    <source>
        <strain evidence="3 4">NBRC 112829</strain>
    </source>
</reference>
<dbReference type="InterPro" id="IPR001466">
    <property type="entry name" value="Beta-lactam-related"/>
</dbReference>
<evidence type="ECO:0000256" key="1">
    <source>
        <dbReference type="SAM" id="MobiDB-lite"/>
    </source>
</evidence>